<name>A0A3N4H390_9ACTN</name>
<comment type="caution">
    <text evidence="4">The sequence shown here is derived from an EMBL/GenBank/DDBJ whole genome shotgun (WGS) entry which is preliminary data.</text>
</comment>
<reference evidence="4 5" key="1">
    <citation type="submission" date="2018-11" db="EMBL/GenBank/DDBJ databases">
        <title>Draft genome sequence of Gordonia sp. RS15-1S isolated from rice stems.</title>
        <authorList>
            <person name="Muangham S."/>
        </authorList>
    </citation>
    <scope>NUCLEOTIDE SEQUENCE [LARGE SCALE GENOMIC DNA]</scope>
    <source>
        <strain evidence="4 5">RS15-1S</strain>
    </source>
</reference>
<evidence type="ECO:0000259" key="3">
    <source>
        <dbReference type="PROSITE" id="PS50853"/>
    </source>
</evidence>
<protein>
    <recommendedName>
        <fullName evidence="3">Fibronectin type-III domain-containing protein</fullName>
    </recommendedName>
</protein>
<dbReference type="EMBL" id="RKMH01000002">
    <property type="protein sequence ID" value="RPA65811.1"/>
    <property type="molecule type" value="Genomic_DNA"/>
</dbReference>
<evidence type="ECO:0000313" key="5">
    <source>
        <dbReference type="Proteomes" id="UP000267536"/>
    </source>
</evidence>
<dbReference type="RefSeq" id="WP_123925638.1">
    <property type="nucleotide sequence ID" value="NZ_JBPSDP010000012.1"/>
</dbReference>
<feature type="domain" description="Fibronectin type-III" evidence="3">
    <location>
        <begin position="223"/>
        <end position="321"/>
    </location>
</feature>
<dbReference type="SUPFAM" id="SSF49265">
    <property type="entry name" value="Fibronectin type III"/>
    <property type="match status" value="1"/>
</dbReference>
<accession>A0A3N4H390</accession>
<keyword evidence="5" id="KW-1185">Reference proteome</keyword>
<dbReference type="InterPro" id="IPR036116">
    <property type="entry name" value="FN3_sf"/>
</dbReference>
<evidence type="ECO:0000313" key="4">
    <source>
        <dbReference type="EMBL" id="RPA65811.1"/>
    </source>
</evidence>
<dbReference type="Gene3D" id="2.60.40.10">
    <property type="entry name" value="Immunoglobulins"/>
    <property type="match status" value="1"/>
</dbReference>
<dbReference type="GO" id="GO:0016798">
    <property type="term" value="F:hydrolase activity, acting on glycosyl bonds"/>
    <property type="evidence" value="ECO:0007669"/>
    <property type="project" value="UniProtKB-KW"/>
</dbReference>
<dbReference type="AlphaFoldDB" id="A0A3N4H390"/>
<keyword evidence="1" id="KW-0378">Hydrolase</keyword>
<dbReference type="InterPro" id="IPR013783">
    <property type="entry name" value="Ig-like_fold"/>
</dbReference>
<sequence>MTDVLWAAGNTTNYNRIFKAQFGSVFARDYGNASTALLPTFTPFTSDGLAIDFARLATLGFINLGSCSSNGIKFNPKFTTSEVDVWQTRMPVRSDVETDQDSLTVEFMEATAAVDAIYNDTPLTGRPADGSIGYNIVKSGVTPLFPRQIIVIGVDQQAGVEEYSAVTYAMAKRDKATGQSWDPKNPVMSAYDPVSYIDPFSGLARIFSRGGPGWVNSGGTTGAVGTPVAAAQSGDKATLTFTPPQTGSGAYTYTVQETTGGNTTAVSSGNVTVTSSSSNSVVLTVSGLTTGSAYTFTVTATSTTNGSAATSAPSNSITATS</sequence>
<keyword evidence="1" id="KW-0326">Glycosidase</keyword>
<keyword evidence="2" id="KW-0119">Carbohydrate metabolism</keyword>
<dbReference type="PROSITE" id="PS50853">
    <property type="entry name" value="FN3"/>
    <property type="match status" value="1"/>
</dbReference>
<dbReference type="GO" id="GO:0000272">
    <property type="term" value="P:polysaccharide catabolic process"/>
    <property type="evidence" value="ECO:0007669"/>
    <property type="project" value="UniProtKB-KW"/>
</dbReference>
<organism evidence="4 5">
    <name type="scientific">Gordonia oryzae</name>
    <dbReference type="NCBI Taxonomy" id="2487349"/>
    <lineage>
        <taxon>Bacteria</taxon>
        <taxon>Bacillati</taxon>
        <taxon>Actinomycetota</taxon>
        <taxon>Actinomycetes</taxon>
        <taxon>Mycobacteriales</taxon>
        <taxon>Gordoniaceae</taxon>
        <taxon>Gordonia</taxon>
    </lineage>
</organism>
<evidence type="ECO:0000256" key="2">
    <source>
        <dbReference type="ARBA" id="ARBA00023326"/>
    </source>
</evidence>
<dbReference type="Pfam" id="PF00041">
    <property type="entry name" value="fn3"/>
    <property type="match status" value="1"/>
</dbReference>
<dbReference type="OrthoDB" id="4774984at2"/>
<proteinExistence type="predicted"/>
<dbReference type="SMART" id="SM00060">
    <property type="entry name" value="FN3"/>
    <property type="match status" value="1"/>
</dbReference>
<dbReference type="Proteomes" id="UP000267536">
    <property type="component" value="Unassembled WGS sequence"/>
</dbReference>
<keyword evidence="2" id="KW-0624">Polysaccharide degradation</keyword>
<gene>
    <name evidence="4" type="ORF">EF294_03480</name>
</gene>
<dbReference type="InterPro" id="IPR003961">
    <property type="entry name" value="FN3_dom"/>
</dbReference>
<evidence type="ECO:0000256" key="1">
    <source>
        <dbReference type="ARBA" id="ARBA00023295"/>
    </source>
</evidence>